<evidence type="ECO:0000313" key="10">
    <source>
        <dbReference type="Proteomes" id="UP000217199"/>
    </source>
</evidence>
<feature type="domain" description="Peptidase M48" evidence="8">
    <location>
        <begin position="241"/>
        <end position="409"/>
    </location>
</feature>
<dbReference type="GO" id="GO:0034982">
    <property type="term" value="P:mitochondrial protein processing"/>
    <property type="evidence" value="ECO:0007669"/>
    <property type="project" value="TreeGrafter"/>
</dbReference>
<keyword evidence="4" id="KW-0378">Hydrolase</keyword>
<dbReference type="InParanoid" id="A0A286U666"/>
<evidence type="ECO:0000313" key="9">
    <source>
        <dbReference type="EMBL" id="PAV15042.1"/>
    </source>
</evidence>
<name>A0A286U666_9AGAM</name>
<keyword evidence="6" id="KW-0482">Metalloprotease</keyword>
<evidence type="ECO:0000256" key="7">
    <source>
        <dbReference type="SAM" id="MobiDB-lite"/>
    </source>
</evidence>
<dbReference type="PANTHER" id="PTHR22726">
    <property type="entry name" value="METALLOENDOPEPTIDASE OMA1"/>
    <property type="match status" value="1"/>
</dbReference>
<comment type="caution">
    <text evidence="9">The sequence shown here is derived from an EMBL/GenBank/DDBJ whole genome shotgun (WGS) entry which is preliminary data.</text>
</comment>
<dbReference type="CDD" id="cd07331">
    <property type="entry name" value="M48C_Oma1_like"/>
    <property type="match status" value="1"/>
</dbReference>
<proteinExistence type="predicted"/>
<dbReference type="FunCoup" id="A0A286U666">
    <property type="interactions" value="104"/>
</dbReference>
<evidence type="ECO:0000259" key="8">
    <source>
        <dbReference type="Pfam" id="PF01435"/>
    </source>
</evidence>
<feature type="compositionally biased region" description="Basic and acidic residues" evidence="7">
    <location>
        <begin position="214"/>
        <end position="226"/>
    </location>
</feature>
<evidence type="ECO:0000256" key="2">
    <source>
        <dbReference type="ARBA" id="ARBA00022670"/>
    </source>
</evidence>
<dbReference type="GO" id="GO:0046872">
    <property type="term" value="F:metal ion binding"/>
    <property type="evidence" value="ECO:0007669"/>
    <property type="project" value="UniProtKB-KW"/>
</dbReference>
<evidence type="ECO:0000256" key="5">
    <source>
        <dbReference type="ARBA" id="ARBA00022833"/>
    </source>
</evidence>
<dbReference type="OrthoDB" id="7464992at2759"/>
<dbReference type="Proteomes" id="UP000217199">
    <property type="component" value="Unassembled WGS sequence"/>
</dbReference>
<dbReference type="Pfam" id="PF01435">
    <property type="entry name" value="Peptidase_M48"/>
    <property type="match status" value="1"/>
</dbReference>
<dbReference type="InterPro" id="IPR001915">
    <property type="entry name" value="Peptidase_M48"/>
</dbReference>
<dbReference type="Gene3D" id="3.30.2010.10">
    <property type="entry name" value="Metalloproteases ('zincins'), catalytic domain"/>
    <property type="match status" value="1"/>
</dbReference>
<reference evidence="9 10" key="1">
    <citation type="journal article" date="2017" name="Mol. Ecol.">
        <title>Comparative and population genomic landscape of Phellinus noxius: A hypervariable fungus causing root rot in trees.</title>
        <authorList>
            <person name="Chung C.L."/>
            <person name="Lee T.J."/>
            <person name="Akiba M."/>
            <person name="Lee H.H."/>
            <person name="Kuo T.H."/>
            <person name="Liu D."/>
            <person name="Ke H.M."/>
            <person name="Yokoi T."/>
            <person name="Roa M.B."/>
            <person name="Lu M.J."/>
            <person name="Chang Y.Y."/>
            <person name="Ann P.J."/>
            <person name="Tsai J.N."/>
            <person name="Chen C.Y."/>
            <person name="Tzean S.S."/>
            <person name="Ota Y."/>
            <person name="Hattori T."/>
            <person name="Sahashi N."/>
            <person name="Liou R.F."/>
            <person name="Kikuchi T."/>
            <person name="Tsai I.J."/>
        </authorList>
    </citation>
    <scope>NUCLEOTIDE SEQUENCE [LARGE SCALE GENOMIC DNA]</scope>
    <source>
        <strain evidence="9 10">FFPRI411160</strain>
    </source>
</reference>
<sequence length="449" mass="50118">MSFLSAAARSLRGWQTFRRSFVKLSFDSHIVHPSTARRCTGDLNVSPYSFNRNYSLGRFTAGTNNSRKAIERNFSSSATRAQNTPREHDRVIRTKQSIFPDWSPKIWIIVLSATGGSVYYIAHLEQIPETGRWRFIDFDKKYEKKLAKEEHESFLEEFKGKIIPPTHPLAQQIAGVVSRLLEANSLGVLKPPTSNPVTSGGIFGRFAEDNVEEMSTKDTWDPDMSRNLETSGFSEDEEAYAGSKGSMREWNLIVVDDSTVVNAAAGHGNIIVFTGLLPVARDENGLAAVLGHEMAHVVLRHVAERLSSLTAANFVVTIMGLLGLDMGLGYLLMTYLYSLPNSRIQELEADKIGMRLAAKACFDPRAAVEVPARLLELENMNSRGRLRMNLDFLQTHPSGERRIQVLRKELPEAYAIRASSSECAGLQDDFDAFREAAGTILENQLQRFS</sequence>
<gene>
    <name evidence="9" type="ORF">PNOK_0959500</name>
</gene>
<dbReference type="STRING" id="2282107.A0A286U666"/>
<keyword evidence="2" id="KW-0645">Protease</keyword>
<dbReference type="InterPro" id="IPR051156">
    <property type="entry name" value="Mito/Outer_Membr_Metalloprot"/>
</dbReference>
<dbReference type="AlphaFoldDB" id="A0A286U666"/>
<dbReference type="GO" id="GO:0006515">
    <property type="term" value="P:protein quality control for misfolded or incompletely synthesized proteins"/>
    <property type="evidence" value="ECO:0007669"/>
    <property type="project" value="TreeGrafter"/>
</dbReference>
<organism evidence="9 10">
    <name type="scientific">Pyrrhoderma noxium</name>
    <dbReference type="NCBI Taxonomy" id="2282107"/>
    <lineage>
        <taxon>Eukaryota</taxon>
        <taxon>Fungi</taxon>
        <taxon>Dikarya</taxon>
        <taxon>Basidiomycota</taxon>
        <taxon>Agaricomycotina</taxon>
        <taxon>Agaricomycetes</taxon>
        <taxon>Hymenochaetales</taxon>
        <taxon>Hymenochaetaceae</taxon>
        <taxon>Pyrrhoderma</taxon>
    </lineage>
</organism>
<dbReference type="GO" id="GO:0004222">
    <property type="term" value="F:metalloendopeptidase activity"/>
    <property type="evidence" value="ECO:0007669"/>
    <property type="project" value="InterPro"/>
</dbReference>
<dbReference type="EMBL" id="NBII01000011">
    <property type="protein sequence ID" value="PAV15042.1"/>
    <property type="molecule type" value="Genomic_DNA"/>
</dbReference>
<evidence type="ECO:0000256" key="1">
    <source>
        <dbReference type="ARBA" id="ARBA00001947"/>
    </source>
</evidence>
<keyword evidence="5" id="KW-0862">Zinc</keyword>
<dbReference type="PANTHER" id="PTHR22726:SF1">
    <property type="entry name" value="METALLOENDOPEPTIDASE OMA1, MITOCHONDRIAL"/>
    <property type="match status" value="1"/>
</dbReference>
<keyword evidence="10" id="KW-1185">Reference proteome</keyword>
<dbReference type="GO" id="GO:0005743">
    <property type="term" value="C:mitochondrial inner membrane"/>
    <property type="evidence" value="ECO:0007669"/>
    <property type="project" value="TreeGrafter"/>
</dbReference>
<protein>
    <submittedName>
        <fullName evidence="9">Peptidase m48 family</fullName>
    </submittedName>
</protein>
<feature type="region of interest" description="Disordered" evidence="7">
    <location>
        <begin position="214"/>
        <end position="236"/>
    </location>
</feature>
<comment type="cofactor">
    <cofactor evidence="1">
        <name>Zn(2+)</name>
        <dbReference type="ChEBI" id="CHEBI:29105"/>
    </cofactor>
</comment>
<evidence type="ECO:0000256" key="6">
    <source>
        <dbReference type="ARBA" id="ARBA00023049"/>
    </source>
</evidence>
<accession>A0A286U666</accession>
<evidence type="ECO:0000256" key="3">
    <source>
        <dbReference type="ARBA" id="ARBA00022723"/>
    </source>
</evidence>
<evidence type="ECO:0000256" key="4">
    <source>
        <dbReference type="ARBA" id="ARBA00022801"/>
    </source>
</evidence>
<keyword evidence="3" id="KW-0479">Metal-binding</keyword>